<dbReference type="PROSITE" id="PS00041">
    <property type="entry name" value="HTH_ARAC_FAMILY_1"/>
    <property type="match status" value="1"/>
</dbReference>
<dbReference type="Proteomes" id="UP000494110">
    <property type="component" value="Unassembled WGS sequence"/>
</dbReference>
<dbReference type="Pfam" id="PF12833">
    <property type="entry name" value="HTH_18"/>
    <property type="match status" value="1"/>
</dbReference>
<dbReference type="Gene3D" id="1.10.10.60">
    <property type="entry name" value="Homeodomain-like"/>
    <property type="match status" value="1"/>
</dbReference>
<protein>
    <submittedName>
        <fullName evidence="6">AraC family transcriptional regulator</fullName>
    </submittedName>
</protein>
<gene>
    <name evidence="6" type="ORF">BLA39750_05650</name>
</gene>
<evidence type="ECO:0000256" key="1">
    <source>
        <dbReference type="ARBA" id="ARBA00023015"/>
    </source>
</evidence>
<dbReference type="InterPro" id="IPR018062">
    <property type="entry name" value="HTH_AraC-typ_CS"/>
</dbReference>
<dbReference type="EMBL" id="CABVQN010000033">
    <property type="protein sequence ID" value="VWD44709.1"/>
    <property type="molecule type" value="Genomic_DNA"/>
</dbReference>
<name>A0A6P3APW5_BURL3</name>
<accession>A0A6P3APW5</accession>
<dbReference type="PANTHER" id="PTHR46796:SF12">
    <property type="entry name" value="HTH-TYPE DNA-BINDING TRANSCRIPTIONAL ACTIVATOR EUTR"/>
    <property type="match status" value="1"/>
</dbReference>
<keyword evidence="2" id="KW-0238">DNA-binding</keyword>
<feature type="compositionally biased region" description="Pro residues" evidence="4">
    <location>
        <begin position="1"/>
        <end position="17"/>
    </location>
</feature>
<feature type="region of interest" description="Disordered" evidence="4">
    <location>
        <begin position="1"/>
        <end position="21"/>
    </location>
</feature>
<dbReference type="InterPro" id="IPR050204">
    <property type="entry name" value="AraC_XylS_family_regulators"/>
</dbReference>
<dbReference type="SMART" id="SM00342">
    <property type="entry name" value="HTH_ARAC"/>
    <property type="match status" value="1"/>
</dbReference>
<sequence length="345" mass="38115">MNRSGPPLPAPMTPPAHPSDFSGNPLFARTVAFCAFTDVEEQARSFDGWNMNYTQISGGLFHGSSSIMSLGGIKLLVEDLDKVILQQGAVPLERIAVAVPLELEGHARLCGEKSGRDSLHVFSSQPEFEFYSPDRHLLVNVEIEPEKLSTQALRTVAESLRARTHAPVIPMATGMADHLRDLLRQTLAAAAKTTRIDDVTTQDRIELLERTVLYAISEVMAAATPDAGAQIVRPTKYWSLVNAVRERLQDASTCPLSIAELCVELGVSRRTAQYAFQDTLNLNPIAYLRAVRLNHVRRELRLGDSVTTAATKWGFWHLSSFAQDYRAMFGELPSATAKRYARQAL</sequence>
<dbReference type="GO" id="GO:0043565">
    <property type="term" value="F:sequence-specific DNA binding"/>
    <property type="evidence" value="ECO:0007669"/>
    <property type="project" value="InterPro"/>
</dbReference>
<organism evidence="6 7">
    <name type="scientific">Burkholderia lata (strain ATCC 17760 / DSM 23089 / LMG 22485 / NCIMB 9086 / R18194 / 383)</name>
    <dbReference type="NCBI Taxonomy" id="482957"/>
    <lineage>
        <taxon>Bacteria</taxon>
        <taxon>Pseudomonadati</taxon>
        <taxon>Pseudomonadota</taxon>
        <taxon>Betaproteobacteria</taxon>
        <taxon>Burkholderiales</taxon>
        <taxon>Burkholderiaceae</taxon>
        <taxon>Burkholderia</taxon>
        <taxon>Burkholderia cepacia complex</taxon>
    </lineage>
</organism>
<dbReference type="PANTHER" id="PTHR46796">
    <property type="entry name" value="HTH-TYPE TRANSCRIPTIONAL ACTIVATOR RHAS-RELATED"/>
    <property type="match status" value="1"/>
</dbReference>
<evidence type="ECO:0000256" key="4">
    <source>
        <dbReference type="SAM" id="MobiDB-lite"/>
    </source>
</evidence>
<dbReference type="AlphaFoldDB" id="A0A6P3APW5"/>
<feature type="domain" description="HTH araC/xylS-type" evidence="5">
    <location>
        <begin position="238"/>
        <end position="339"/>
    </location>
</feature>
<evidence type="ECO:0000313" key="7">
    <source>
        <dbReference type="Proteomes" id="UP000494110"/>
    </source>
</evidence>
<dbReference type="InterPro" id="IPR018060">
    <property type="entry name" value="HTH_AraC"/>
</dbReference>
<proteinExistence type="predicted"/>
<dbReference type="GO" id="GO:0003700">
    <property type="term" value="F:DNA-binding transcription factor activity"/>
    <property type="evidence" value="ECO:0007669"/>
    <property type="project" value="InterPro"/>
</dbReference>
<evidence type="ECO:0000259" key="5">
    <source>
        <dbReference type="PROSITE" id="PS01124"/>
    </source>
</evidence>
<evidence type="ECO:0000313" key="6">
    <source>
        <dbReference type="EMBL" id="VWD44709.1"/>
    </source>
</evidence>
<keyword evidence="1" id="KW-0805">Transcription regulation</keyword>
<evidence type="ECO:0000256" key="2">
    <source>
        <dbReference type="ARBA" id="ARBA00023125"/>
    </source>
</evidence>
<keyword evidence="3" id="KW-0804">Transcription</keyword>
<reference evidence="6 7" key="1">
    <citation type="submission" date="2019-09" db="EMBL/GenBank/DDBJ databases">
        <authorList>
            <person name="Depoorter E."/>
        </authorList>
    </citation>
    <scope>NUCLEOTIDE SEQUENCE [LARGE SCALE GENOMIC DNA]</scope>
    <source>
        <strain evidence="6">R-39750</strain>
    </source>
</reference>
<dbReference type="PROSITE" id="PS01124">
    <property type="entry name" value="HTH_ARAC_FAMILY_2"/>
    <property type="match status" value="1"/>
</dbReference>
<evidence type="ECO:0000256" key="3">
    <source>
        <dbReference type="ARBA" id="ARBA00023163"/>
    </source>
</evidence>